<name>A0A0A1MTI1_9BACI</name>
<sequence>MDNNLKALFGSWEAAIGTLLSAIASTPSSKLNETLQTNLDLAGNVMQATGSALAADSEKKLTLNKFGNQVQAIGNSVVISGIVISFTEETKRKVTIKGNLFQAVGSSMALPDLLDTTEITMDTLYEIYGALLQSIGNALQGLSGMIELKGERGEHIDFVGSWIQTIGAFIQALVQSKTSYIDYEKSFSGMHIQRSKFEFPLGRET</sequence>
<organism evidence="1 2">
    <name type="scientific">Oceanobacillus oncorhynchi</name>
    <dbReference type="NCBI Taxonomy" id="545501"/>
    <lineage>
        <taxon>Bacteria</taxon>
        <taxon>Bacillati</taxon>
        <taxon>Bacillota</taxon>
        <taxon>Bacilli</taxon>
        <taxon>Bacillales</taxon>
        <taxon>Bacillaceae</taxon>
        <taxon>Oceanobacillus</taxon>
    </lineage>
</organism>
<dbReference type="RefSeq" id="WP_052484975.1">
    <property type="nucleotide sequence ID" value="NZ_CDGG01000001.1"/>
</dbReference>
<dbReference type="Proteomes" id="UP000040453">
    <property type="component" value="Unassembled WGS sequence"/>
</dbReference>
<dbReference type="Pfam" id="PF22116">
    <property type="entry name" value="DUF6944"/>
    <property type="match status" value="1"/>
</dbReference>
<proteinExistence type="predicted"/>
<dbReference type="STRING" id="545501.BN997_02126"/>
<dbReference type="InterPro" id="IPR054224">
    <property type="entry name" value="DUF6944"/>
</dbReference>
<protein>
    <submittedName>
        <fullName evidence="1">Uncharacterized protein</fullName>
    </submittedName>
</protein>
<gene>
    <name evidence="1" type="ORF">BN997_02126</name>
</gene>
<dbReference type="OrthoDB" id="2927316at2"/>
<dbReference type="AlphaFoldDB" id="A0A0A1MTI1"/>
<keyword evidence="2" id="KW-1185">Reference proteome</keyword>
<accession>A0A0A1MTI1</accession>
<dbReference type="EMBL" id="CDGG01000001">
    <property type="protein sequence ID" value="CEI82266.1"/>
    <property type="molecule type" value="Genomic_DNA"/>
</dbReference>
<evidence type="ECO:0000313" key="1">
    <source>
        <dbReference type="EMBL" id="CEI82266.1"/>
    </source>
</evidence>
<evidence type="ECO:0000313" key="2">
    <source>
        <dbReference type="Proteomes" id="UP000040453"/>
    </source>
</evidence>
<reference evidence="1 2" key="1">
    <citation type="submission" date="2014-11" db="EMBL/GenBank/DDBJ databases">
        <authorList>
            <person name="Urmite Genomes Urmite Genomes"/>
        </authorList>
    </citation>
    <scope>NUCLEOTIDE SEQUENCE [LARGE SCALE GENOMIC DNA]</scope>
    <source>
        <strain evidence="1 2">Oc5</strain>
    </source>
</reference>